<evidence type="ECO:0000256" key="3">
    <source>
        <dbReference type="ARBA" id="ARBA00022792"/>
    </source>
</evidence>
<evidence type="ECO:0000256" key="6">
    <source>
        <dbReference type="ARBA" id="ARBA00023136"/>
    </source>
</evidence>
<dbReference type="EMBL" id="KN817519">
    <property type="protein sequence ID" value="KJA29434.1"/>
    <property type="molecule type" value="Genomic_DNA"/>
</dbReference>
<evidence type="ECO:0000256" key="4">
    <source>
        <dbReference type="ARBA" id="ARBA00022989"/>
    </source>
</evidence>
<dbReference type="GO" id="GO:0006120">
    <property type="term" value="P:mitochondrial electron transport, NADH to ubiquinone"/>
    <property type="evidence" value="ECO:0007669"/>
    <property type="project" value="InterPro"/>
</dbReference>
<keyword evidence="4" id="KW-1133">Transmembrane helix</keyword>
<dbReference type="OrthoDB" id="1913277at2759"/>
<dbReference type="GO" id="GO:0005743">
    <property type="term" value="C:mitochondrial inner membrane"/>
    <property type="evidence" value="ECO:0007669"/>
    <property type="project" value="UniProtKB-SubCell"/>
</dbReference>
<accession>A0A0D2PF99</accession>
<dbReference type="OMA" id="TMMNLRE"/>
<dbReference type="PANTHER" id="PTHR21382:SF1">
    <property type="entry name" value="NADH DEHYDROGENASE [UBIQUINONE] 1 ALPHA SUBCOMPLEX SUBUNIT 11"/>
    <property type="match status" value="1"/>
</dbReference>
<dbReference type="GO" id="GO:0045271">
    <property type="term" value="C:respiratory chain complex I"/>
    <property type="evidence" value="ECO:0007669"/>
    <property type="project" value="InterPro"/>
</dbReference>
<proteinExistence type="predicted"/>
<evidence type="ECO:0000256" key="7">
    <source>
        <dbReference type="SAM" id="MobiDB-lite"/>
    </source>
</evidence>
<dbReference type="STRING" id="945553.A0A0D2PF99"/>
<keyword evidence="5" id="KW-0496">Mitochondrion</keyword>
<comment type="subcellular location">
    <subcellularLocation>
        <location evidence="1">Mitochondrion inner membrane</location>
        <topology evidence="1">Multi-pass membrane protein</topology>
    </subcellularLocation>
</comment>
<keyword evidence="3" id="KW-0999">Mitochondrion inner membrane</keyword>
<reference evidence="9" key="1">
    <citation type="submission" date="2014-04" db="EMBL/GenBank/DDBJ databases">
        <title>Evolutionary Origins and Diversification of the Mycorrhizal Mutualists.</title>
        <authorList>
            <consortium name="DOE Joint Genome Institute"/>
            <consortium name="Mycorrhizal Genomics Consortium"/>
            <person name="Kohler A."/>
            <person name="Kuo A."/>
            <person name="Nagy L.G."/>
            <person name="Floudas D."/>
            <person name="Copeland A."/>
            <person name="Barry K.W."/>
            <person name="Cichocki N."/>
            <person name="Veneault-Fourrey C."/>
            <person name="LaButti K."/>
            <person name="Lindquist E.A."/>
            <person name="Lipzen A."/>
            <person name="Lundell T."/>
            <person name="Morin E."/>
            <person name="Murat C."/>
            <person name="Riley R."/>
            <person name="Ohm R."/>
            <person name="Sun H."/>
            <person name="Tunlid A."/>
            <person name="Henrissat B."/>
            <person name="Grigoriev I.V."/>
            <person name="Hibbett D.S."/>
            <person name="Martin F."/>
        </authorList>
    </citation>
    <scope>NUCLEOTIDE SEQUENCE [LARGE SCALE GENOMIC DNA]</scope>
    <source>
        <strain evidence="9">FD-334 SS-4</strain>
    </source>
</reference>
<evidence type="ECO:0000256" key="5">
    <source>
        <dbReference type="ARBA" id="ARBA00023128"/>
    </source>
</evidence>
<evidence type="ECO:0000313" key="8">
    <source>
        <dbReference type="EMBL" id="KJA29434.1"/>
    </source>
</evidence>
<dbReference type="Proteomes" id="UP000054270">
    <property type="component" value="Unassembled WGS sequence"/>
</dbReference>
<name>A0A0D2PF99_HYPSF</name>
<keyword evidence="9" id="KW-1185">Reference proteome</keyword>
<dbReference type="AlphaFoldDB" id="A0A0D2PF99"/>
<organism evidence="8 9">
    <name type="scientific">Hypholoma sublateritium (strain FD-334 SS-4)</name>
    <dbReference type="NCBI Taxonomy" id="945553"/>
    <lineage>
        <taxon>Eukaryota</taxon>
        <taxon>Fungi</taxon>
        <taxon>Dikarya</taxon>
        <taxon>Basidiomycota</taxon>
        <taxon>Agaricomycotina</taxon>
        <taxon>Agaricomycetes</taxon>
        <taxon>Agaricomycetidae</taxon>
        <taxon>Agaricales</taxon>
        <taxon>Agaricineae</taxon>
        <taxon>Strophariaceae</taxon>
        <taxon>Hypholoma</taxon>
    </lineage>
</organism>
<evidence type="ECO:0000313" key="9">
    <source>
        <dbReference type="Proteomes" id="UP000054270"/>
    </source>
</evidence>
<sequence length="155" mass="16092">MSEAPSVAPYEPKPAIQYASRVTLQAAGVGFAMSAIQNALGQHSHGAMGVFTRTGGTIGFFAAMGASFAFTEAYVANLREKNDALNGTAGGCAAGFLAGVRSRSIPMALAGCAMLGATMGAYEYSGSLTGSAETKEERRKRFFKAPQRPLIEPSE</sequence>
<gene>
    <name evidence="8" type="ORF">HYPSUDRAFT_32893</name>
</gene>
<keyword evidence="2" id="KW-0812">Transmembrane</keyword>
<evidence type="ECO:0000256" key="2">
    <source>
        <dbReference type="ARBA" id="ARBA00022692"/>
    </source>
</evidence>
<feature type="region of interest" description="Disordered" evidence="7">
    <location>
        <begin position="128"/>
        <end position="155"/>
    </location>
</feature>
<dbReference type="PANTHER" id="PTHR21382">
    <property type="entry name" value="NADH-UBIQUINONE OXIDOREDUCTASE SUBUNIT"/>
    <property type="match status" value="1"/>
</dbReference>
<evidence type="ECO:0000256" key="1">
    <source>
        <dbReference type="ARBA" id="ARBA00004448"/>
    </source>
</evidence>
<protein>
    <submittedName>
        <fullName evidence="8">Uncharacterized protein</fullName>
    </submittedName>
</protein>
<keyword evidence="6" id="KW-0472">Membrane</keyword>
<dbReference type="InterPro" id="IPR039205">
    <property type="entry name" value="NDUFA11"/>
</dbReference>